<dbReference type="Gene3D" id="3.10.580.10">
    <property type="entry name" value="CBS-domain"/>
    <property type="match status" value="1"/>
</dbReference>
<dbReference type="PROSITE" id="PS51371">
    <property type="entry name" value="CBS"/>
    <property type="match status" value="2"/>
</dbReference>
<dbReference type="STRING" id="1257118.L8GKB2"/>
<dbReference type="PANTHER" id="PTHR48108:SF34">
    <property type="entry name" value="CBS DOMAIN-CONTAINING PROTEIN YHCV"/>
    <property type="match status" value="1"/>
</dbReference>
<gene>
    <name evidence="4" type="ORF">ACA1_245950</name>
</gene>
<dbReference type="SUPFAM" id="SSF54631">
    <property type="entry name" value="CBS-domain pair"/>
    <property type="match status" value="1"/>
</dbReference>
<evidence type="ECO:0000256" key="2">
    <source>
        <dbReference type="PROSITE-ProRule" id="PRU00703"/>
    </source>
</evidence>
<protein>
    <submittedName>
        <fullName evidence="4">CBS domain containing protein</fullName>
    </submittedName>
</protein>
<organism evidence="4 5">
    <name type="scientific">Acanthamoeba castellanii (strain ATCC 30010 / Neff)</name>
    <dbReference type="NCBI Taxonomy" id="1257118"/>
    <lineage>
        <taxon>Eukaryota</taxon>
        <taxon>Amoebozoa</taxon>
        <taxon>Discosea</taxon>
        <taxon>Longamoebia</taxon>
        <taxon>Centramoebida</taxon>
        <taxon>Acanthamoebidae</taxon>
        <taxon>Acanthamoeba</taxon>
    </lineage>
</organism>
<dbReference type="KEGG" id="acan:ACA1_245950"/>
<dbReference type="VEuPathDB" id="AmoebaDB:ACA1_245950"/>
<dbReference type="RefSeq" id="XP_004335485.1">
    <property type="nucleotide sequence ID" value="XM_004335437.1"/>
</dbReference>
<dbReference type="SMART" id="SM00116">
    <property type="entry name" value="CBS"/>
    <property type="match status" value="2"/>
</dbReference>
<accession>L8GKB2</accession>
<dbReference type="Pfam" id="PF00571">
    <property type="entry name" value="CBS"/>
    <property type="match status" value="2"/>
</dbReference>
<feature type="domain" description="CBS" evidence="3">
    <location>
        <begin position="75"/>
        <end position="134"/>
    </location>
</feature>
<dbReference type="GeneID" id="14913899"/>
<dbReference type="CDD" id="cd04622">
    <property type="entry name" value="CBS_pair_HRP1_like"/>
    <property type="match status" value="1"/>
</dbReference>
<evidence type="ECO:0000256" key="1">
    <source>
        <dbReference type="ARBA" id="ARBA00022737"/>
    </source>
</evidence>
<keyword evidence="2" id="KW-0129">CBS domain</keyword>
<dbReference type="InterPro" id="IPR046342">
    <property type="entry name" value="CBS_dom_sf"/>
</dbReference>
<dbReference type="EMBL" id="KB008093">
    <property type="protein sequence ID" value="ELR13472.1"/>
    <property type="molecule type" value="Genomic_DNA"/>
</dbReference>
<name>L8GKB2_ACACF</name>
<dbReference type="OrthoDB" id="418595at2759"/>
<evidence type="ECO:0000313" key="4">
    <source>
        <dbReference type="EMBL" id="ELR13472.1"/>
    </source>
</evidence>
<sequence>MSLKLADVITRNPHCLKENDSVLQAAKIMKDQGVGVVPIVDENQKPCGILTDRDIVIRCIGESHDYNQCKVNSVFSKGVQKVYEDQNIEDAIDLMKKKQLHRLVCVDRNDKLCGMLTLSDLAHHIRDNNLLGDLLRQIHLEKGQGQ</sequence>
<dbReference type="PANTHER" id="PTHR48108">
    <property type="entry name" value="CBS DOMAIN-CONTAINING PROTEIN CBSX2, CHLOROPLASTIC"/>
    <property type="match status" value="1"/>
</dbReference>
<feature type="domain" description="CBS" evidence="3">
    <location>
        <begin position="9"/>
        <end position="66"/>
    </location>
</feature>
<dbReference type="Proteomes" id="UP000011083">
    <property type="component" value="Unassembled WGS sequence"/>
</dbReference>
<evidence type="ECO:0000313" key="5">
    <source>
        <dbReference type="Proteomes" id="UP000011083"/>
    </source>
</evidence>
<reference evidence="4 5" key="1">
    <citation type="journal article" date="2013" name="Genome Biol.">
        <title>Genome of Acanthamoeba castellanii highlights extensive lateral gene transfer and early evolution of tyrosine kinase signaling.</title>
        <authorList>
            <person name="Clarke M."/>
            <person name="Lohan A.J."/>
            <person name="Liu B."/>
            <person name="Lagkouvardos I."/>
            <person name="Roy S."/>
            <person name="Zafar N."/>
            <person name="Bertelli C."/>
            <person name="Schilde C."/>
            <person name="Kianianmomeni A."/>
            <person name="Burglin T.R."/>
            <person name="Frech C."/>
            <person name="Turcotte B."/>
            <person name="Kopec K.O."/>
            <person name="Synnott J.M."/>
            <person name="Choo C."/>
            <person name="Paponov I."/>
            <person name="Finkler A."/>
            <person name="Soon Heng Tan C."/>
            <person name="Hutchins A.P."/>
            <person name="Weinmeier T."/>
            <person name="Rattei T."/>
            <person name="Chu J.S."/>
            <person name="Gimenez G."/>
            <person name="Irimia M."/>
            <person name="Rigden D.J."/>
            <person name="Fitzpatrick D.A."/>
            <person name="Lorenzo-Morales J."/>
            <person name="Bateman A."/>
            <person name="Chiu C.H."/>
            <person name="Tang P."/>
            <person name="Hegemann P."/>
            <person name="Fromm H."/>
            <person name="Raoult D."/>
            <person name="Greub G."/>
            <person name="Miranda-Saavedra D."/>
            <person name="Chen N."/>
            <person name="Nash P."/>
            <person name="Ginger M.L."/>
            <person name="Horn M."/>
            <person name="Schaap P."/>
            <person name="Caler L."/>
            <person name="Loftus B."/>
        </authorList>
    </citation>
    <scope>NUCLEOTIDE SEQUENCE [LARGE SCALE GENOMIC DNA]</scope>
    <source>
        <strain evidence="4 5">Neff</strain>
    </source>
</reference>
<evidence type="ECO:0000259" key="3">
    <source>
        <dbReference type="PROSITE" id="PS51371"/>
    </source>
</evidence>
<keyword evidence="1" id="KW-0677">Repeat</keyword>
<keyword evidence="5" id="KW-1185">Reference proteome</keyword>
<dbReference type="AlphaFoldDB" id="L8GKB2"/>
<dbReference type="InterPro" id="IPR051462">
    <property type="entry name" value="CBS_domain-containing"/>
</dbReference>
<dbReference type="InterPro" id="IPR000644">
    <property type="entry name" value="CBS_dom"/>
</dbReference>
<proteinExistence type="predicted"/>